<dbReference type="SUPFAM" id="SSF57603">
    <property type="entry name" value="FnI-like domain"/>
    <property type="match status" value="2"/>
</dbReference>
<dbReference type="PANTHER" id="PTHR46698:SF4">
    <property type="entry name" value="CROSSVEINLESS 2"/>
    <property type="match status" value="1"/>
</dbReference>
<dbReference type="Gene3D" id="2.10.70.10">
    <property type="entry name" value="Complement Module, domain 1"/>
    <property type="match status" value="2"/>
</dbReference>
<dbReference type="AlphaFoldDB" id="S4PJ60"/>
<reference evidence="7" key="2">
    <citation type="submission" date="2013-05" db="EMBL/GenBank/DDBJ databases">
        <authorList>
            <person name="Carter J.-M."/>
            <person name="Baker S.C."/>
            <person name="Pink R."/>
            <person name="Carter D.R.F."/>
            <person name="Collins A."/>
            <person name="Tomlin J."/>
            <person name="Gibbs M."/>
            <person name="Breuker C.J."/>
        </authorList>
    </citation>
    <scope>NUCLEOTIDE SEQUENCE</scope>
    <source>
        <tissue evidence="7">Ovary</tissue>
    </source>
</reference>
<feature type="domain" description="VWFC" evidence="6">
    <location>
        <begin position="44"/>
        <end position="104"/>
    </location>
</feature>
<evidence type="ECO:0000256" key="3">
    <source>
        <dbReference type="ARBA" id="ARBA00022729"/>
    </source>
</evidence>
<feature type="compositionally biased region" description="Low complexity" evidence="4">
    <location>
        <begin position="523"/>
        <end position="537"/>
    </location>
</feature>
<feature type="compositionally biased region" description="Polar residues" evidence="4">
    <location>
        <begin position="296"/>
        <end position="313"/>
    </location>
</feature>
<dbReference type="PANTHER" id="PTHR46698">
    <property type="entry name" value="CROSSVEINLESS 2"/>
    <property type="match status" value="1"/>
</dbReference>
<dbReference type="InterPro" id="IPR001007">
    <property type="entry name" value="VWF_dom"/>
</dbReference>
<dbReference type="PROSITE" id="PS50184">
    <property type="entry name" value="VWFC_2"/>
    <property type="match status" value="2"/>
</dbReference>
<evidence type="ECO:0000259" key="6">
    <source>
        <dbReference type="PROSITE" id="PS50184"/>
    </source>
</evidence>
<feature type="region of interest" description="Disordered" evidence="4">
    <location>
        <begin position="523"/>
        <end position="618"/>
    </location>
</feature>
<protein>
    <submittedName>
        <fullName evidence="7">Kielin/chordin-like protein</fullName>
    </submittedName>
</protein>
<keyword evidence="3 5" id="KW-0732">Signal</keyword>
<evidence type="ECO:0000256" key="4">
    <source>
        <dbReference type="SAM" id="MobiDB-lite"/>
    </source>
</evidence>
<dbReference type="InterPro" id="IPR052424">
    <property type="entry name" value="Kielin_Chordin-BMP_Reg"/>
</dbReference>
<feature type="compositionally biased region" description="Low complexity" evidence="4">
    <location>
        <begin position="864"/>
        <end position="875"/>
    </location>
</feature>
<dbReference type="GO" id="GO:0030513">
    <property type="term" value="P:positive regulation of BMP signaling pathway"/>
    <property type="evidence" value="ECO:0007669"/>
    <property type="project" value="TreeGrafter"/>
</dbReference>
<evidence type="ECO:0000313" key="7">
    <source>
        <dbReference type="EMBL" id="JAA87425.1"/>
    </source>
</evidence>
<feature type="region of interest" description="Disordered" evidence="4">
    <location>
        <begin position="239"/>
        <end position="313"/>
    </location>
</feature>
<feature type="chain" id="PRO_5004522466" evidence="5">
    <location>
        <begin position="28"/>
        <end position="893"/>
    </location>
</feature>
<reference evidence="7" key="1">
    <citation type="journal article" date="2013" name="BMC Genomics">
        <title>Unscrambling butterfly oogenesis.</title>
        <authorList>
            <person name="Carter J.M."/>
            <person name="Baker S.C."/>
            <person name="Pink R."/>
            <person name="Carter D.R."/>
            <person name="Collins A."/>
            <person name="Tomlin J."/>
            <person name="Gibbs M."/>
            <person name="Breuker C.J."/>
        </authorList>
    </citation>
    <scope>NUCLEOTIDE SEQUENCE</scope>
    <source>
        <tissue evidence="7">Ovary</tissue>
    </source>
</reference>
<feature type="compositionally biased region" description="Polar residues" evidence="4">
    <location>
        <begin position="554"/>
        <end position="581"/>
    </location>
</feature>
<dbReference type="SMART" id="SM00214">
    <property type="entry name" value="VWC"/>
    <property type="match status" value="2"/>
</dbReference>
<evidence type="ECO:0000256" key="5">
    <source>
        <dbReference type="SAM" id="SignalP"/>
    </source>
</evidence>
<feature type="compositionally biased region" description="Basic and acidic residues" evidence="4">
    <location>
        <begin position="832"/>
        <end position="846"/>
    </location>
</feature>
<dbReference type="GO" id="GO:0036122">
    <property type="term" value="F:BMP binding"/>
    <property type="evidence" value="ECO:0007669"/>
    <property type="project" value="TreeGrafter"/>
</dbReference>
<comment type="subcellular location">
    <subcellularLocation>
        <location evidence="1">Secreted</location>
    </subcellularLocation>
</comment>
<sequence>MTRSNGAMASPTYSLLLLAFSFVICNAGPLPANITSADLGLKEGSCALGDVVYMPGDEFPGASACEKCSCSNGDVQCAKERCEPRPGCKAVHRPDHCCPTYQCECEQEGRIYGNGEKLVDPQDPCRVCYCQGGEVVCRRIACFVRDDCRPRRVPGRCCPEYDNCPVRGVTSLPGMTPSIPNPSSVAEIEPSVVPAQSVEPVMPEITIKEITPVSEIPVITNVKIKEILPSPSIEVAEYSSSKSALIPREATSEKSPSSVESNENVEKSETKDASSLLTELPSVSNEKSAEIKSNDDPSPSKISLSTQQDSTNIFEPQIPSIIPLMGGPSIILRPEPLTTKAPVIEEEDLDHNPAFPPIPDDLFLVVGNHEEEIISEQSIESEHVPIDHEVISVSNVPISTEEPIFKESSATTGSFISEAAPITKDIAQDTISEYSTLKDVVSTVQPSLTSRENSILNMRSVIPTEILNAPSLISDDVTGDFLDVTESPVTEGNIGEDLFSTDLSEADVAPKYFNNEIQINTEENISESNFNETTTSEPLQNTSGNIESIDEPGHQTSTLSKSTEIISRTEFSSIPIETSDQNPRETSDKDNKDKMTVSTSDYIEEPSSTTSSPYTGEINTESKSIPFESDIQSLDNGETTEFIPAPFSSQESVTEDVELIKVSSEMDKSSAIIEPPRARNNNVLTDLINLVGDVASISDHTTGPNLERQTSSPTTISDSEELIPVNVAAGYKSKNKNWNLNSITEIPVKNKVVVPIVKQKVVEIEDDSDTITDSASPYDKVEPTTKTPIIDNVSYDASENKTVMTNRKDIEIITQSYVPTLNRRPTKVVMKKSNEKPVSENNREDVATSTEITPDSNVNASNEVASTSDVSATDSDAGETIAEETTELPTTAQ</sequence>
<feature type="compositionally biased region" description="Polar residues" evidence="4">
    <location>
        <begin position="847"/>
        <end position="863"/>
    </location>
</feature>
<evidence type="ECO:0000256" key="2">
    <source>
        <dbReference type="ARBA" id="ARBA00022525"/>
    </source>
</evidence>
<evidence type="ECO:0000256" key="1">
    <source>
        <dbReference type="ARBA" id="ARBA00004613"/>
    </source>
</evidence>
<feature type="domain" description="VWFC" evidence="6">
    <location>
        <begin position="105"/>
        <end position="165"/>
    </location>
</feature>
<feature type="compositionally biased region" description="Low complexity" evidence="4">
    <location>
        <begin position="253"/>
        <end position="262"/>
    </location>
</feature>
<name>S4PJ60_9NEOP</name>
<dbReference type="EMBL" id="GAIX01005135">
    <property type="protein sequence ID" value="JAA87425.1"/>
    <property type="molecule type" value="Transcribed_RNA"/>
</dbReference>
<dbReference type="GO" id="GO:0005576">
    <property type="term" value="C:extracellular region"/>
    <property type="evidence" value="ECO:0007669"/>
    <property type="project" value="UniProtKB-SubCell"/>
</dbReference>
<accession>S4PJ60</accession>
<dbReference type="Pfam" id="PF23334">
    <property type="entry name" value="VWC2L_2nd"/>
    <property type="match status" value="1"/>
</dbReference>
<feature type="region of interest" description="Disordered" evidence="4">
    <location>
        <begin position="826"/>
        <end position="893"/>
    </location>
</feature>
<proteinExistence type="predicted"/>
<keyword evidence="2" id="KW-0964">Secreted</keyword>
<feature type="signal peptide" evidence="5">
    <location>
        <begin position="1"/>
        <end position="27"/>
    </location>
</feature>
<organism evidence="7">
    <name type="scientific">Pararge aegeria</name>
    <name type="common">speckled wood butterfly</name>
    <dbReference type="NCBI Taxonomy" id="116150"/>
    <lineage>
        <taxon>Eukaryota</taxon>
        <taxon>Metazoa</taxon>
        <taxon>Ecdysozoa</taxon>
        <taxon>Arthropoda</taxon>
        <taxon>Hexapoda</taxon>
        <taxon>Insecta</taxon>
        <taxon>Pterygota</taxon>
        <taxon>Neoptera</taxon>
        <taxon>Endopterygota</taxon>
        <taxon>Lepidoptera</taxon>
        <taxon>Glossata</taxon>
        <taxon>Ditrysia</taxon>
        <taxon>Papilionoidea</taxon>
        <taxon>Nymphalidae</taxon>
        <taxon>Satyrinae</taxon>
        <taxon>Satyrini</taxon>
        <taxon>Parargina</taxon>
        <taxon>Pararge</taxon>
    </lineage>
</organism>
<feature type="compositionally biased region" description="Polar residues" evidence="4">
    <location>
        <begin position="273"/>
        <end position="286"/>
    </location>
</feature>
<feature type="compositionally biased region" description="Basic and acidic residues" evidence="4">
    <location>
        <begin position="582"/>
        <end position="595"/>
    </location>
</feature>